<reference evidence="10 11" key="1">
    <citation type="journal article" date="2014" name="World J. Microbiol. Biotechnol.">
        <title>Biodiversity and physiological characteristics of Antarctic and Arctic lichens-associated bacteria.</title>
        <authorList>
            <person name="Lee Y.M."/>
            <person name="Kim E.H."/>
            <person name="Lee H.K."/>
            <person name="Hong S.G."/>
        </authorList>
    </citation>
    <scope>NUCLEOTIDE SEQUENCE [LARGE SCALE GENOMIC DNA]</scope>
    <source>
        <strain evidence="10 11">PAMC 26569</strain>
        <plasmid evidence="10">unnamed2</plasmid>
    </source>
</reference>
<keyword evidence="5 8" id="KW-0963">Cytoplasm</keyword>
<comment type="catalytic activity">
    <reaction evidence="8 9">
        <text>D-glyceraldehyde 3-phosphate = dihydroxyacetone phosphate</text>
        <dbReference type="Rhea" id="RHEA:18585"/>
        <dbReference type="ChEBI" id="CHEBI:57642"/>
        <dbReference type="ChEBI" id="CHEBI:59776"/>
        <dbReference type="EC" id="5.3.1.1"/>
    </reaction>
</comment>
<keyword evidence="10" id="KW-0614">Plasmid</keyword>
<feature type="binding site" evidence="8">
    <location>
        <position position="170"/>
    </location>
    <ligand>
        <name>substrate</name>
    </ligand>
</feature>
<organism evidence="10 11">
    <name type="scientific">Lichenicola cladoniae</name>
    <dbReference type="NCBI Taxonomy" id="1484109"/>
    <lineage>
        <taxon>Bacteria</taxon>
        <taxon>Pseudomonadati</taxon>
        <taxon>Pseudomonadota</taxon>
        <taxon>Alphaproteobacteria</taxon>
        <taxon>Acetobacterales</taxon>
        <taxon>Acetobacteraceae</taxon>
        <taxon>Lichenicola</taxon>
    </lineage>
</organism>
<dbReference type="PROSITE" id="PS51440">
    <property type="entry name" value="TIM_2"/>
    <property type="match status" value="1"/>
</dbReference>
<evidence type="ECO:0000256" key="3">
    <source>
        <dbReference type="ARBA" id="ARBA00007422"/>
    </source>
</evidence>
<evidence type="ECO:0000256" key="1">
    <source>
        <dbReference type="ARBA" id="ARBA00000148"/>
    </source>
</evidence>
<comment type="subcellular location">
    <subcellularLocation>
        <location evidence="8 9">Cytoplasm</location>
    </subcellularLocation>
</comment>
<comment type="pathway">
    <text evidence="2">Carbohydrate metabolism; erythritol degradation.</text>
</comment>
<keyword evidence="6 8" id="KW-0324">Glycolysis</keyword>
<accession>A0A6M8HY84</accession>
<comment type="pathway">
    <text evidence="8 9">Carbohydrate degradation; glycolysis; D-glyceraldehyde 3-phosphate from glycerone phosphate: step 1/1.</text>
</comment>
<evidence type="ECO:0000313" key="10">
    <source>
        <dbReference type="EMBL" id="QKE93534.1"/>
    </source>
</evidence>
<proteinExistence type="inferred from homology"/>
<dbReference type="UniPathway" id="UPA01066"/>
<dbReference type="GO" id="GO:0006096">
    <property type="term" value="P:glycolytic process"/>
    <property type="evidence" value="ECO:0007669"/>
    <property type="project" value="UniProtKB-UniRule"/>
</dbReference>
<geneLocation type="plasmid" evidence="10 11">
    <name>unnamed2</name>
</geneLocation>
<feature type="active site" description="Electrophile" evidence="8">
    <location>
        <position position="93"/>
    </location>
</feature>
<dbReference type="PANTHER" id="PTHR21139">
    <property type="entry name" value="TRIOSEPHOSPHATE ISOMERASE"/>
    <property type="match status" value="1"/>
</dbReference>
<dbReference type="InterPro" id="IPR035990">
    <property type="entry name" value="TIM_sf"/>
</dbReference>
<dbReference type="InterPro" id="IPR020861">
    <property type="entry name" value="Triosephosphate_isomerase_AS"/>
</dbReference>
<comment type="similarity">
    <text evidence="3 8 9">Belongs to the triosephosphate isomerase family.</text>
</comment>
<keyword evidence="4 8" id="KW-0312">Gluconeogenesis</keyword>
<evidence type="ECO:0000256" key="9">
    <source>
        <dbReference type="RuleBase" id="RU363013"/>
    </source>
</evidence>
<dbReference type="Proteomes" id="UP000500767">
    <property type="component" value="Plasmid unnamed2"/>
</dbReference>
<dbReference type="GO" id="GO:0046166">
    <property type="term" value="P:glyceraldehyde-3-phosphate biosynthetic process"/>
    <property type="evidence" value="ECO:0007669"/>
    <property type="project" value="TreeGrafter"/>
</dbReference>
<dbReference type="PROSITE" id="PS00171">
    <property type="entry name" value="TIM_1"/>
    <property type="match status" value="1"/>
</dbReference>
<evidence type="ECO:0000256" key="8">
    <source>
        <dbReference type="HAMAP-Rule" id="MF_00147"/>
    </source>
</evidence>
<dbReference type="HAMAP" id="MF_00147_B">
    <property type="entry name" value="TIM_B"/>
    <property type="match status" value="1"/>
</dbReference>
<comment type="subunit">
    <text evidence="8 9">Homodimer.</text>
</comment>
<dbReference type="PANTHER" id="PTHR21139:SF42">
    <property type="entry name" value="TRIOSEPHOSPHATE ISOMERASE"/>
    <property type="match status" value="1"/>
</dbReference>
<evidence type="ECO:0000313" key="11">
    <source>
        <dbReference type="Proteomes" id="UP000500767"/>
    </source>
</evidence>
<dbReference type="UniPathway" id="UPA00138"/>
<dbReference type="GO" id="GO:0005829">
    <property type="term" value="C:cytosol"/>
    <property type="evidence" value="ECO:0007669"/>
    <property type="project" value="TreeGrafter"/>
</dbReference>
<feature type="binding site" evidence="8">
    <location>
        <position position="209"/>
    </location>
    <ligand>
        <name>substrate</name>
    </ligand>
</feature>
<comment type="function">
    <text evidence="8">Involved in the gluconeogenesis. Catalyzes stereospecifically the conversion of dihydroxyacetone phosphate (DHAP) to D-glyceraldehyde-3-phosphate (G3P).</text>
</comment>
<dbReference type="Pfam" id="PF00121">
    <property type="entry name" value="TIM"/>
    <property type="match status" value="1"/>
</dbReference>
<dbReference type="GO" id="GO:0004807">
    <property type="term" value="F:triose-phosphate isomerase activity"/>
    <property type="evidence" value="ECO:0007669"/>
    <property type="project" value="UniProtKB-UniRule"/>
</dbReference>
<dbReference type="Gene3D" id="3.20.20.70">
    <property type="entry name" value="Aldolase class I"/>
    <property type="match status" value="1"/>
</dbReference>
<comment type="pathway">
    <text evidence="8 9">Carbohydrate biosynthesis; gluconeogenesis.</text>
</comment>
<dbReference type="InterPro" id="IPR000652">
    <property type="entry name" value="Triosephosphate_isomerase"/>
</dbReference>
<dbReference type="KEGG" id="lck:HN018_25645"/>
<dbReference type="RefSeq" id="WP_171834322.1">
    <property type="nucleotide sequence ID" value="NZ_CP053710.1"/>
</dbReference>
<protein>
    <recommendedName>
        <fullName evidence="8 9">Triosephosphate isomerase</fullName>
        <shortName evidence="8">TIM</shortName>
        <shortName evidence="8">TPI</shortName>
        <ecNumber evidence="8 9">5.3.1.1</ecNumber>
    </recommendedName>
    <alternativeName>
        <fullName evidence="8">Triose-phosphate isomerase</fullName>
    </alternativeName>
</protein>
<feature type="active site" description="Proton acceptor" evidence="8">
    <location>
        <position position="164"/>
    </location>
</feature>
<dbReference type="GO" id="GO:0006094">
    <property type="term" value="P:gluconeogenesis"/>
    <property type="evidence" value="ECO:0007669"/>
    <property type="project" value="UniProtKB-UniRule"/>
</dbReference>
<dbReference type="EC" id="5.3.1.1" evidence="8 9"/>
<dbReference type="UniPathway" id="UPA00109">
    <property type="reaction ID" value="UER00189"/>
</dbReference>
<keyword evidence="11" id="KW-1185">Reference proteome</keyword>
<gene>
    <name evidence="8" type="primary">tpiA</name>
    <name evidence="10" type="ORF">HN018_25645</name>
</gene>
<dbReference type="InterPro" id="IPR022896">
    <property type="entry name" value="TrioseP_Isoase_bac/euk"/>
</dbReference>
<dbReference type="EMBL" id="CP053710">
    <property type="protein sequence ID" value="QKE93534.1"/>
    <property type="molecule type" value="Genomic_DNA"/>
</dbReference>
<sequence>MRQLIAGNWKMHGLSDQLPEIELMAACVASRPLHADVLLCVPATLISRAVQVAAGRLPMGGEDCHAEASGSFTGDVSAEMLKDAGATTVIVGHSERRRLHQETDAVVAAKALAGFRAGLSIIVCIGETQEQRSNGRALTSCASQLAGSLFSAPSKPAVTAIAYEPLWAIGSGHPPSSEQVTEMHQHIRSCLMTQFGGFGSAIRILYGGSVTSDNAAEILSIPEVGGLLIGGASLKADKFDAILGLTDR</sequence>
<name>A0A6M8HY84_9PROT</name>
<evidence type="ECO:0000256" key="2">
    <source>
        <dbReference type="ARBA" id="ARBA00004939"/>
    </source>
</evidence>
<keyword evidence="7 8" id="KW-0413">Isomerase</keyword>
<evidence type="ECO:0000256" key="7">
    <source>
        <dbReference type="ARBA" id="ARBA00023235"/>
    </source>
</evidence>
<feature type="binding site" evidence="8">
    <location>
        <begin position="230"/>
        <end position="231"/>
    </location>
    <ligand>
        <name>substrate</name>
    </ligand>
</feature>
<evidence type="ECO:0000256" key="6">
    <source>
        <dbReference type="ARBA" id="ARBA00023152"/>
    </source>
</evidence>
<dbReference type="NCBIfam" id="TIGR00419">
    <property type="entry name" value="tim"/>
    <property type="match status" value="1"/>
</dbReference>
<comment type="catalytic activity">
    <reaction evidence="1">
        <text>L-erythrulose 1-phosphate = D-erythrulose 4-phosphate</text>
        <dbReference type="Rhea" id="RHEA:49588"/>
        <dbReference type="ChEBI" id="CHEBI:58002"/>
        <dbReference type="ChEBI" id="CHEBI:90796"/>
        <dbReference type="EC" id="5.3.1.33"/>
    </reaction>
</comment>
<dbReference type="CDD" id="cd00311">
    <property type="entry name" value="TIM"/>
    <property type="match status" value="1"/>
</dbReference>
<dbReference type="InterPro" id="IPR013785">
    <property type="entry name" value="Aldolase_TIM"/>
</dbReference>
<evidence type="ECO:0000256" key="5">
    <source>
        <dbReference type="ARBA" id="ARBA00022490"/>
    </source>
</evidence>
<dbReference type="SUPFAM" id="SSF51351">
    <property type="entry name" value="Triosephosphate isomerase (TIM)"/>
    <property type="match status" value="1"/>
</dbReference>
<dbReference type="AlphaFoldDB" id="A0A6M8HY84"/>
<feature type="binding site" evidence="8">
    <location>
        <begin position="8"/>
        <end position="10"/>
    </location>
    <ligand>
        <name>substrate</name>
    </ligand>
</feature>
<evidence type="ECO:0000256" key="4">
    <source>
        <dbReference type="ARBA" id="ARBA00022432"/>
    </source>
</evidence>
<dbReference type="GO" id="GO:0019563">
    <property type="term" value="P:glycerol catabolic process"/>
    <property type="evidence" value="ECO:0007669"/>
    <property type="project" value="TreeGrafter"/>
</dbReference>